<dbReference type="Proteomes" id="UP000011713">
    <property type="component" value="Unassembled WGS sequence"/>
</dbReference>
<name>M4BMX1_HYAAE</name>
<accession>M4BMX1</accession>
<dbReference type="AlphaFoldDB" id="M4BMX1"/>
<reference evidence="1" key="2">
    <citation type="submission" date="2015-06" db="UniProtKB">
        <authorList>
            <consortium name="EnsemblProtists"/>
        </authorList>
    </citation>
    <scope>IDENTIFICATION</scope>
    <source>
        <strain evidence="1">Emoy2</strain>
    </source>
</reference>
<protein>
    <submittedName>
        <fullName evidence="1">Uncharacterized protein</fullName>
    </submittedName>
</protein>
<organism evidence="1 2">
    <name type="scientific">Hyaloperonospora arabidopsidis (strain Emoy2)</name>
    <name type="common">Downy mildew agent</name>
    <name type="synonym">Peronospora arabidopsidis</name>
    <dbReference type="NCBI Taxonomy" id="559515"/>
    <lineage>
        <taxon>Eukaryota</taxon>
        <taxon>Sar</taxon>
        <taxon>Stramenopiles</taxon>
        <taxon>Oomycota</taxon>
        <taxon>Peronosporomycetes</taxon>
        <taxon>Peronosporales</taxon>
        <taxon>Peronosporaceae</taxon>
        <taxon>Hyaloperonospora</taxon>
    </lineage>
</organism>
<evidence type="ECO:0000313" key="2">
    <source>
        <dbReference type="Proteomes" id="UP000011713"/>
    </source>
</evidence>
<reference evidence="2" key="1">
    <citation type="journal article" date="2010" name="Science">
        <title>Signatures of adaptation to obligate biotrophy in the Hyaloperonospora arabidopsidis genome.</title>
        <authorList>
            <person name="Baxter L."/>
            <person name="Tripathy S."/>
            <person name="Ishaque N."/>
            <person name="Boot N."/>
            <person name="Cabral A."/>
            <person name="Kemen E."/>
            <person name="Thines M."/>
            <person name="Ah-Fong A."/>
            <person name="Anderson R."/>
            <person name="Badejoko W."/>
            <person name="Bittner-Eddy P."/>
            <person name="Boore J.L."/>
            <person name="Chibucos M.C."/>
            <person name="Coates M."/>
            <person name="Dehal P."/>
            <person name="Delehaunty K."/>
            <person name="Dong S."/>
            <person name="Downton P."/>
            <person name="Dumas B."/>
            <person name="Fabro G."/>
            <person name="Fronick C."/>
            <person name="Fuerstenberg S.I."/>
            <person name="Fulton L."/>
            <person name="Gaulin E."/>
            <person name="Govers F."/>
            <person name="Hughes L."/>
            <person name="Humphray S."/>
            <person name="Jiang R.H."/>
            <person name="Judelson H."/>
            <person name="Kamoun S."/>
            <person name="Kyung K."/>
            <person name="Meijer H."/>
            <person name="Minx P."/>
            <person name="Morris P."/>
            <person name="Nelson J."/>
            <person name="Phuntumart V."/>
            <person name="Qutob D."/>
            <person name="Rehmany A."/>
            <person name="Rougon-Cardoso A."/>
            <person name="Ryden P."/>
            <person name="Torto-Alalibo T."/>
            <person name="Studholme D."/>
            <person name="Wang Y."/>
            <person name="Win J."/>
            <person name="Wood J."/>
            <person name="Clifton S.W."/>
            <person name="Rogers J."/>
            <person name="Van den Ackerveken G."/>
            <person name="Jones J.D."/>
            <person name="McDowell J.M."/>
            <person name="Beynon J."/>
            <person name="Tyler B.M."/>
        </authorList>
    </citation>
    <scope>NUCLEOTIDE SEQUENCE [LARGE SCALE GENOMIC DNA]</scope>
    <source>
        <strain evidence="2">Emoy2</strain>
    </source>
</reference>
<sequence>MRSTVTSVRRVLTSTKPTNLLPCAGRWLPGTRFQALPLSTALATRGFFSLNRSFQVQWRCKGVTMAQRRSRRKKVSWSKS</sequence>
<keyword evidence="2" id="KW-1185">Reference proteome</keyword>
<dbReference type="InParanoid" id="M4BMX1"/>
<dbReference type="EnsemblProtists" id="HpaT807758">
    <property type="protein sequence ID" value="HpaP807758"/>
    <property type="gene ID" value="HpaG807758"/>
</dbReference>
<proteinExistence type="predicted"/>
<evidence type="ECO:0000313" key="1">
    <source>
        <dbReference type="EnsemblProtists" id="HpaP807758"/>
    </source>
</evidence>
<dbReference type="HOGENOM" id="CLU_2377254_0_0_1"/>
<dbReference type="EMBL" id="JH598440">
    <property type="status" value="NOT_ANNOTATED_CDS"/>
    <property type="molecule type" value="Genomic_DNA"/>
</dbReference>
<dbReference type="VEuPathDB" id="FungiDB:HpaG807758"/>